<feature type="chain" id="PRO_5029903921" evidence="1">
    <location>
        <begin position="21"/>
        <end position="346"/>
    </location>
</feature>
<protein>
    <submittedName>
        <fullName evidence="2">Type IX secretion system protein PorQ</fullName>
    </submittedName>
</protein>
<evidence type="ECO:0000313" key="2">
    <source>
        <dbReference type="EMBL" id="NEN25858.1"/>
    </source>
</evidence>
<dbReference type="Proteomes" id="UP000486602">
    <property type="component" value="Unassembled WGS sequence"/>
</dbReference>
<keyword evidence="3" id="KW-1185">Reference proteome</keyword>
<comment type="caution">
    <text evidence="2">The sequence shown here is derived from an EMBL/GenBank/DDBJ whole genome shotgun (WGS) entry which is preliminary data.</text>
</comment>
<evidence type="ECO:0000313" key="3">
    <source>
        <dbReference type="Proteomes" id="UP000486602"/>
    </source>
</evidence>
<dbReference type="NCBIfam" id="NF033711">
    <property type="entry name" value="T9SS_PorQ"/>
    <property type="match status" value="1"/>
</dbReference>
<evidence type="ECO:0000256" key="1">
    <source>
        <dbReference type="SAM" id="SignalP"/>
    </source>
</evidence>
<reference evidence="2 3" key="1">
    <citation type="submission" date="2020-02" db="EMBL/GenBank/DDBJ databases">
        <title>Out from the shadows clarifying the taxonomy of the family Cryomorphaceae and related taxa by utilizing the GTDB taxonomic framework.</title>
        <authorList>
            <person name="Bowman J.P."/>
        </authorList>
    </citation>
    <scope>NUCLEOTIDE SEQUENCE [LARGE SCALE GENOMIC DNA]</scope>
    <source>
        <strain evidence="2 3">QSSC 1-22</strain>
    </source>
</reference>
<organism evidence="2 3">
    <name type="scientific">Cryomorpha ignava</name>
    <dbReference type="NCBI Taxonomy" id="101383"/>
    <lineage>
        <taxon>Bacteria</taxon>
        <taxon>Pseudomonadati</taxon>
        <taxon>Bacteroidota</taxon>
        <taxon>Flavobacteriia</taxon>
        <taxon>Flavobacteriales</taxon>
        <taxon>Cryomorphaceae</taxon>
        <taxon>Cryomorpha</taxon>
    </lineage>
</organism>
<sequence>MNKLFTTIAIVILGISQSFAQGNGQDNYQILQTISPARVAALGGNAIAVKDGDLNLGLIAPSLLDSTSSGQIAFGYTRFFGEANISHIGYGHYFKDIGTLTFSIENLGYGTFDLTDEAGNVLGNFNAGEYIFQAGIGRQLDDNFSLGANVKYIFSELAEYKSSAVAVDLASTYYNPEKEFTATLLMKNIGSSISSYTDNTNETLPFEIQMAISKKLSKAPLRFSLIGENLQTWDLTPESDEETQIDPLTGEETQVNPGGFGENLARHLVFNAEVLVTKNINLRFGYNYNRRQQLKIEERPGAAGITYGLGVRIAKLHLSYARAAYSLAGVSNHFSVSIKFDDFKKS</sequence>
<dbReference type="AlphaFoldDB" id="A0A7K3WWC6"/>
<dbReference type="EMBL" id="JAAGVY010000098">
    <property type="protein sequence ID" value="NEN25858.1"/>
    <property type="molecule type" value="Genomic_DNA"/>
</dbReference>
<keyword evidence="1" id="KW-0732">Signal</keyword>
<dbReference type="RefSeq" id="WP_163287302.1">
    <property type="nucleotide sequence ID" value="NZ_JAAGVY010000098.1"/>
</dbReference>
<feature type="signal peptide" evidence="1">
    <location>
        <begin position="1"/>
        <end position="20"/>
    </location>
</feature>
<name>A0A7K3WWC6_9FLAO</name>
<dbReference type="NCBIfam" id="NF033709">
    <property type="entry name" value="PorV_fam"/>
    <property type="match status" value="1"/>
</dbReference>
<proteinExistence type="predicted"/>
<gene>
    <name evidence="2" type="primary">porQ</name>
    <name evidence="2" type="ORF">G3O08_20415</name>
</gene>
<accession>A0A7K3WWC6</accession>